<evidence type="ECO:0000256" key="11">
    <source>
        <dbReference type="ARBA" id="ARBA00023310"/>
    </source>
</evidence>
<keyword evidence="6 12" id="KW-0375">Hydrogen ion transport</keyword>
<comment type="subcellular location">
    <subcellularLocation>
        <location evidence="1 12">Mitochondrion inner membrane</location>
    </subcellularLocation>
</comment>
<reference evidence="13" key="1">
    <citation type="submission" date="2020-10" db="EMBL/GenBank/DDBJ databases">
        <authorList>
            <person name="Roach M.J.R."/>
        </authorList>
    </citation>
    <scope>NUCLEOTIDE SEQUENCE</scope>
    <source>
        <strain evidence="13">CBS 1945</strain>
    </source>
</reference>
<evidence type="ECO:0000256" key="1">
    <source>
        <dbReference type="ARBA" id="ARBA00004273"/>
    </source>
</evidence>
<evidence type="ECO:0000256" key="8">
    <source>
        <dbReference type="ARBA" id="ARBA00023065"/>
    </source>
</evidence>
<dbReference type="GO" id="GO:0015078">
    <property type="term" value="F:proton transmembrane transporter activity"/>
    <property type="evidence" value="ECO:0007669"/>
    <property type="project" value="InterPro"/>
</dbReference>
<dbReference type="InterPro" id="IPR036228">
    <property type="entry name" value="ATP_synth_F0_dsu_sf_mt"/>
</dbReference>
<dbReference type="GO" id="GO:0005743">
    <property type="term" value="C:mitochondrial inner membrane"/>
    <property type="evidence" value="ECO:0007669"/>
    <property type="project" value="UniProtKB-SubCell"/>
</dbReference>
<proteinExistence type="inferred from homology"/>
<evidence type="ECO:0000313" key="14">
    <source>
        <dbReference type="Proteomes" id="UP000662931"/>
    </source>
</evidence>
<keyword evidence="8 12" id="KW-0406">Ion transport</keyword>
<dbReference type="Gene3D" id="6.10.280.70">
    <property type="match status" value="1"/>
</dbReference>
<organism evidence="13 14">
    <name type="scientific">Eeniella nana</name>
    <name type="common">Yeast</name>
    <name type="synonym">Brettanomyces nanus</name>
    <dbReference type="NCBI Taxonomy" id="13502"/>
    <lineage>
        <taxon>Eukaryota</taxon>
        <taxon>Fungi</taxon>
        <taxon>Dikarya</taxon>
        <taxon>Ascomycota</taxon>
        <taxon>Saccharomycotina</taxon>
        <taxon>Pichiomycetes</taxon>
        <taxon>Pichiales</taxon>
        <taxon>Pichiaceae</taxon>
        <taxon>Brettanomyces</taxon>
    </lineage>
</organism>
<dbReference type="RefSeq" id="XP_038779316.1">
    <property type="nucleotide sequence ID" value="XM_038923388.1"/>
</dbReference>
<evidence type="ECO:0000256" key="3">
    <source>
        <dbReference type="ARBA" id="ARBA00021688"/>
    </source>
</evidence>
<evidence type="ECO:0000256" key="6">
    <source>
        <dbReference type="ARBA" id="ARBA00022781"/>
    </source>
</evidence>
<keyword evidence="11" id="KW-0066">ATP synthesis</keyword>
<dbReference type="GeneID" id="62196512"/>
<sequence>MSSVAKTAASKINWSTIIPQLGLAGKTATSLAAFKKRNDEAKSVLYELKHSPTTVDFEFYKGKLHNSQIVSKIESDVDKFSASKPDLSKQLNLISTFEAKAVENAKETESLVLKELTNLERTLENIETARPFEELTVEDVVQARPDVEDKVQSMLDKGKFEVPGYKERFGSMVIM</sequence>
<evidence type="ECO:0000256" key="12">
    <source>
        <dbReference type="PIRNR" id="PIRNR005514"/>
    </source>
</evidence>
<keyword evidence="10 12" id="KW-0472">Membrane</keyword>
<dbReference type="PANTHER" id="PTHR12700">
    <property type="entry name" value="ATP SYNTHASE SUBUNIT D, MITOCHONDRIAL"/>
    <property type="match status" value="1"/>
</dbReference>
<evidence type="ECO:0000256" key="4">
    <source>
        <dbReference type="ARBA" id="ARBA00022448"/>
    </source>
</evidence>
<protein>
    <recommendedName>
        <fullName evidence="3 12">ATP synthase subunit d, mitochondrial</fullName>
    </recommendedName>
</protein>
<comment type="similarity">
    <text evidence="2 12">Belongs to the ATPase d subunit family.</text>
</comment>
<dbReference type="EMBL" id="CP064814">
    <property type="protein sequence ID" value="QPG75751.1"/>
    <property type="molecule type" value="Genomic_DNA"/>
</dbReference>
<dbReference type="SUPFAM" id="SSF161065">
    <property type="entry name" value="ATP synthase D chain-like"/>
    <property type="match status" value="1"/>
</dbReference>
<gene>
    <name evidence="13" type="primary">ATP7</name>
    <name evidence="13" type="ORF">FOA43_003111</name>
</gene>
<evidence type="ECO:0000256" key="9">
    <source>
        <dbReference type="ARBA" id="ARBA00023128"/>
    </source>
</evidence>
<dbReference type="OrthoDB" id="35799at2759"/>
<name>A0A875S1Z8_EENNA</name>
<dbReference type="GO" id="GO:0045259">
    <property type="term" value="C:proton-transporting ATP synthase complex"/>
    <property type="evidence" value="ECO:0007669"/>
    <property type="project" value="UniProtKB-KW"/>
</dbReference>
<accession>A0A875S1Z8</accession>
<dbReference type="GO" id="GO:0015986">
    <property type="term" value="P:proton motive force-driven ATP synthesis"/>
    <property type="evidence" value="ECO:0007669"/>
    <property type="project" value="UniProtKB-UniRule"/>
</dbReference>
<keyword evidence="14" id="KW-1185">Reference proteome</keyword>
<evidence type="ECO:0000313" key="13">
    <source>
        <dbReference type="EMBL" id="QPG75751.1"/>
    </source>
</evidence>
<dbReference type="PIRSF" id="PIRSF005514">
    <property type="entry name" value="ATPase_F0_D_mt"/>
    <property type="match status" value="1"/>
</dbReference>
<evidence type="ECO:0000256" key="5">
    <source>
        <dbReference type="ARBA" id="ARBA00022547"/>
    </source>
</evidence>
<dbReference type="Proteomes" id="UP000662931">
    <property type="component" value="Chromosome 3"/>
</dbReference>
<dbReference type="KEGG" id="bnn:FOA43_003111"/>
<dbReference type="InterPro" id="IPR008689">
    <property type="entry name" value="ATP_synth_F0_dsu_mt"/>
</dbReference>
<evidence type="ECO:0000256" key="7">
    <source>
        <dbReference type="ARBA" id="ARBA00022792"/>
    </source>
</evidence>
<keyword evidence="5" id="KW-0138">CF(0)</keyword>
<evidence type="ECO:0000256" key="10">
    <source>
        <dbReference type="ARBA" id="ARBA00023136"/>
    </source>
</evidence>
<keyword evidence="7 12" id="KW-0999">Mitochondrion inner membrane</keyword>
<keyword evidence="4 12" id="KW-0813">Transport</keyword>
<dbReference type="Pfam" id="PF05873">
    <property type="entry name" value="Mt_ATP-synt_D"/>
    <property type="match status" value="1"/>
</dbReference>
<dbReference type="AlphaFoldDB" id="A0A875S1Z8"/>
<keyword evidence="9 12" id="KW-0496">Mitochondrion</keyword>
<evidence type="ECO:0000256" key="2">
    <source>
        <dbReference type="ARBA" id="ARBA00006842"/>
    </source>
</evidence>
<comment type="function">
    <text evidence="12">Mitochondrial membrane ATP synthase (F(1)F(0) ATP synthase or Complex V) produces ATP from ADP in the presence of a proton gradient across the membrane which is generated by electron transport complexes of the respiratory chain. F-type ATPases consist of two structural domains, F(1) - containing the extramembraneous catalytic core, and F(0) - containing the membrane proton channel, linked together by a central stalk and a peripheral stalk. During catalysis, ATP synthesis in the catalytic domain of F(1) is coupled via a rotary mechanism of the central stalk subunits to proton translocation.</text>
</comment>